<dbReference type="SUPFAM" id="SSF55282">
    <property type="entry name" value="RL5-like"/>
    <property type="match status" value="1"/>
</dbReference>
<evidence type="ECO:0000313" key="1">
    <source>
        <dbReference type="EMBL" id="HEW52771.1"/>
    </source>
</evidence>
<gene>
    <name evidence="1" type="ORF">ENO77_01140</name>
</gene>
<dbReference type="PANTHER" id="PTHR38816:SF1">
    <property type="entry name" value="EXOSOME SUBUNIT"/>
    <property type="match status" value="1"/>
</dbReference>
<comment type="caution">
    <text evidence="1">The sequence shown here is derived from an EMBL/GenBank/DDBJ whole genome shotgun (WGS) entry which is preliminary data.</text>
</comment>
<protein>
    <recommendedName>
        <fullName evidence="2">Exosome protein</fullName>
    </recommendedName>
</protein>
<sequence length="154" mass="17784">MSGIEVSRVTIQTHSHATEDLDKVMQSILNILPPSLRNNITIERETLRGFYRNPIYRLKVVLGKDQALEFLKNLFKLMNESDKRILISSLDMRYNRKSNEMFIRLSKQDAYQGTVTLYEGDDAIKISIAFAYKRSLNSVRQIIEKLIEVAANDS</sequence>
<accession>A0A7C2VG21</accession>
<dbReference type="InterPro" id="IPR022803">
    <property type="entry name" value="Ribosomal_uL5_dom_sf"/>
</dbReference>
<dbReference type="Gene3D" id="3.30.1440.10">
    <property type="match status" value="1"/>
</dbReference>
<dbReference type="AlphaFoldDB" id="A0A7C2VG21"/>
<evidence type="ECO:0008006" key="2">
    <source>
        <dbReference type="Google" id="ProtNLM"/>
    </source>
</evidence>
<dbReference type="Pfam" id="PF01877">
    <property type="entry name" value="RNA_binding"/>
    <property type="match status" value="1"/>
</dbReference>
<dbReference type="PANTHER" id="PTHR38816">
    <property type="entry name" value="EXOSOME SUBUNIT, DUF54 FAMILY-RELATED"/>
    <property type="match status" value="1"/>
</dbReference>
<name>A0A7C2VG21_9CREN</name>
<reference evidence="1" key="1">
    <citation type="journal article" date="2020" name="mSystems">
        <title>Genome- and Community-Level Interaction Insights into Carbon Utilization and Element Cycling Functions of Hydrothermarchaeota in Hydrothermal Sediment.</title>
        <authorList>
            <person name="Zhou Z."/>
            <person name="Liu Y."/>
            <person name="Xu W."/>
            <person name="Pan J."/>
            <person name="Luo Z.H."/>
            <person name="Li M."/>
        </authorList>
    </citation>
    <scope>NUCLEOTIDE SEQUENCE [LARGE SCALE GENOMIC DNA]</scope>
    <source>
        <strain evidence="1">SpSt-16</strain>
    </source>
</reference>
<organism evidence="1">
    <name type="scientific">Ignisphaera aggregans</name>
    <dbReference type="NCBI Taxonomy" id="334771"/>
    <lineage>
        <taxon>Archaea</taxon>
        <taxon>Thermoproteota</taxon>
        <taxon>Thermoprotei</taxon>
        <taxon>Desulfurococcales</taxon>
        <taxon>Desulfurococcaceae</taxon>
        <taxon>Ignisphaera</taxon>
    </lineage>
</organism>
<proteinExistence type="predicted"/>
<dbReference type="InterPro" id="IPR002739">
    <property type="entry name" value="PAB1135-like"/>
</dbReference>
<dbReference type="EMBL" id="DSGT01000003">
    <property type="protein sequence ID" value="HEW52771.1"/>
    <property type="molecule type" value="Genomic_DNA"/>
</dbReference>